<dbReference type="EMBL" id="BMUU01000017">
    <property type="protein sequence ID" value="GGY64545.1"/>
    <property type="molecule type" value="Genomic_DNA"/>
</dbReference>
<keyword evidence="1" id="KW-1133">Transmembrane helix</keyword>
<evidence type="ECO:0000256" key="1">
    <source>
        <dbReference type="SAM" id="Phobius"/>
    </source>
</evidence>
<evidence type="ECO:0000313" key="4">
    <source>
        <dbReference type="Proteomes" id="UP000600946"/>
    </source>
</evidence>
<dbReference type="Pfam" id="PF23636">
    <property type="entry name" value="DUF7144"/>
    <property type="match status" value="1"/>
</dbReference>
<dbReference type="Proteomes" id="UP000600946">
    <property type="component" value="Unassembled WGS sequence"/>
</dbReference>
<feature type="transmembrane region" description="Helical" evidence="1">
    <location>
        <begin position="94"/>
        <end position="113"/>
    </location>
</feature>
<reference evidence="4" key="1">
    <citation type="journal article" date="2019" name="Int. J. Syst. Evol. Microbiol.">
        <title>The Global Catalogue of Microorganisms (GCM) 10K type strain sequencing project: providing services to taxonomists for standard genome sequencing and annotation.</title>
        <authorList>
            <consortium name="The Broad Institute Genomics Platform"/>
            <consortium name="The Broad Institute Genome Sequencing Center for Infectious Disease"/>
            <person name="Wu L."/>
            <person name="Ma J."/>
        </authorList>
    </citation>
    <scope>NUCLEOTIDE SEQUENCE [LARGE SCALE GENOMIC DNA]</scope>
    <source>
        <strain evidence="4">JCM 4594</strain>
    </source>
</reference>
<keyword evidence="4" id="KW-1185">Reference proteome</keyword>
<feature type="transmembrane region" description="Helical" evidence="1">
    <location>
        <begin position="119"/>
        <end position="141"/>
    </location>
</feature>
<dbReference type="InterPro" id="IPR055568">
    <property type="entry name" value="DUF7144"/>
</dbReference>
<evidence type="ECO:0000313" key="3">
    <source>
        <dbReference type="EMBL" id="GGY64545.1"/>
    </source>
</evidence>
<accession>A0ABQ3ARJ4</accession>
<comment type="caution">
    <text evidence="3">The sequence shown here is derived from an EMBL/GenBank/DDBJ whole genome shotgun (WGS) entry which is preliminary data.</text>
</comment>
<dbReference type="RefSeq" id="WP_161247087.1">
    <property type="nucleotide sequence ID" value="NZ_BMUU01000017.1"/>
</dbReference>
<gene>
    <name evidence="3" type="ORF">GCM10010326_69090</name>
</gene>
<feature type="transmembrane region" description="Helical" evidence="1">
    <location>
        <begin position="26"/>
        <end position="50"/>
    </location>
</feature>
<evidence type="ECO:0000259" key="2">
    <source>
        <dbReference type="Pfam" id="PF23636"/>
    </source>
</evidence>
<keyword evidence="1" id="KW-0472">Membrane</keyword>
<sequence>MADNVNQPQAARTRDAGPPHELQSGWIFFAAVMMIIGGAMAILEGIAAIAKDDLFVRTSNYVFTFSLTSWGWIHLIVGIVVLLAGCALFSGAVWARAVGIFVVGVSLIAHFLWLPYYPFWSVILIAIDIFVIYALCTPAHFGRAATRD</sequence>
<feature type="transmembrane region" description="Helical" evidence="1">
    <location>
        <begin position="70"/>
        <end position="89"/>
    </location>
</feature>
<keyword evidence="1" id="KW-0812">Transmembrane</keyword>
<proteinExistence type="predicted"/>
<protein>
    <recommendedName>
        <fullName evidence="2">DUF7144 domain-containing protein</fullName>
    </recommendedName>
</protein>
<feature type="domain" description="DUF7144" evidence="2">
    <location>
        <begin position="26"/>
        <end position="138"/>
    </location>
</feature>
<organism evidence="3 4">
    <name type="scientific">Streptomyces xanthochromogenes</name>
    <dbReference type="NCBI Taxonomy" id="67384"/>
    <lineage>
        <taxon>Bacteria</taxon>
        <taxon>Bacillati</taxon>
        <taxon>Actinomycetota</taxon>
        <taxon>Actinomycetes</taxon>
        <taxon>Kitasatosporales</taxon>
        <taxon>Streptomycetaceae</taxon>
        <taxon>Streptomyces</taxon>
    </lineage>
</organism>
<name>A0ABQ3ARJ4_9ACTN</name>
<dbReference type="GeneID" id="96294775"/>